<comment type="similarity">
    <text evidence="2 13">Belongs to the class-II aminoacyl-tRNA synthetase family. Phe-tRNA synthetase alpha subunit type 1 subfamily.</text>
</comment>
<sequence>MKEKLELVENSFRQALAVTSDTKGLEALKVKYLGKKGELSGFMRLLKDIPNDQKAAAGQMINRIKKSFQGQLDDRREELKKVEFEKQMDSEWIDITLDPLQTHAGSLHPVSLVQQRLERIFESMGFQVLDGPHIETEHYNFEALNVPAHHPARDMQDTFYFEDGHLLRTQTSTIQIHGMENLEPPIRIIGPGKVFRCERTDASHDSCFHQLEGMMIDKDISVSHLIHFMRTMLGEIFESDVKVRLRPGYFPFVEPGFELDISCLLCKGKGCSVCKKVGWIELLGCGMVHPNVLRAGNIDPSIYSGFAFGMGLDRLAMMKYGITDIRPLHGGNLNFMRRFATSS</sequence>
<evidence type="ECO:0000256" key="2">
    <source>
        <dbReference type="ARBA" id="ARBA00010207"/>
    </source>
</evidence>
<dbReference type="Pfam" id="PF02912">
    <property type="entry name" value="Phe_tRNA-synt_N"/>
    <property type="match status" value="1"/>
</dbReference>
<keyword evidence="11 13" id="KW-0030">Aminoacyl-tRNA synthetase</keyword>
<dbReference type="FunFam" id="3.30.930.10:FF:000089">
    <property type="entry name" value="Phenylalanine--tRNA ligase alpha subunit"/>
    <property type="match status" value="1"/>
</dbReference>
<keyword evidence="5 13" id="KW-0436">Ligase</keyword>
<dbReference type="GO" id="GO:0004826">
    <property type="term" value="F:phenylalanine-tRNA ligase activity"/>
    <property type="evidence" value="ECO:0007669"/>
    <property type="project" value="UniProtKB-UniRule"/>
</dbReference>
<evidence type="ECO:0000256" key="12">
    <source>
        <dbReference type="ARBA" id="ARBA00049255"/>
    </source>
</evidence>
<dbReference type="InterPro" id="IPR004188">
    <property type="entry name" value="Phe-tRNA_ligase_II_N"/>
</dbReference>
<dbReference type="SUPFAM" id="SSF55681">
    <property type="entry name" value="Class II aaRS and biotin synthetases"/>
    <property type="match status" value="1"/>
</dbReference>
<evidence type="ECO:0000256" key="11">
    <source>
        <dbReference type="ARBA" id="ARBA00023146"/>
    </source>
</evidence>
<dbReference type="GO" id="GO:0000287">
    <property type="term" value="F:magnesium ion binding"/>
    <property type="evidence" value="ECO:0007669"/>
    <property type="project" value="UniProtKB-UniRule"/>
</dbReference>
<protein>
    <recommendedName>
        <fullName evidence="13">Phenylalanine--tRNA ligase alpha subunit</fullName>
        <ecNumber evidence="13">6.1.1.20</ecNumber>
    </recommendedName>
    <alternativeName>
        <fullName evidence="13">Phenylalanyl-tRNA synthetase alpha subunit</fullName>
        <shortName evidence="13">PheRS</shortName>
    </alternativeName>
</protein>
<evidence type="ECO:0000256" key="4">
    <source>
        <dbReference type="ARBA" id="ARBA00022490"/>
    </source>
</evidence>
<dbReference type="InterPro" id="IPR045864">
    <property type="entry name" value="aa-tRNA-synth_II/BPL/LPL"/>
</dbReference>
<evidence type="ECO:0000313" key="16">
    <source>
        <dbReference type="Proteomes" id="UP000218113"/>
    </source>
</evidence>
<keyword evidence="4 13" id="KW-0963">Cytoplasm</keyword>
<evidence type="ECO:0000256" key="8">
    <source>
        <dbReference type="ARBA" id="ARBA00022840"/>
    </source>
</evidence>
<dbReference type="GO" id="GO:0005737">
    <property type="term" value="C:cytoplasm"/>
    <property type="evidence" value="ECO:0007669"/>
    <property type="project" value="UniProtKB-SubCell"/>
</dbReference>
<organism evidence="15 16">
    <name type="scientific">SAR324 cluster bacterium</name>
    <dbReference type="NCBI Taxonomy" id="2024889"/>
    <lineage>
        <taxon>Bacteria</taxon>
        <taxon>Deltaproteobacteria</taxon>
        <taxon>SAR324 cluster</taxon>
    </lineage>
</organism>
<comment type="subunit">
    <text evidence="3 13">Tetramer of two alpha and two beta subunits.</text>
</comment>
<keyword evidence="7 13" id="KW-0547">Nucleotide-binding</keyword>
<evidence type="ECO:0000256" key="3">
    <source>
        <dbReference type="ARBA" id="ARBA00011209"/>
    </source>
</evidence>
<name>A0A2A4T5E9_9DELT</name>
<dbReference type="GO" id="GO:0000049">
    <property type="term" value="F:tRNA binding"/>
    <property type="evidence" value="ECO:0007669"/>
    <property type="project" value="InterPro"/>
</dbReference>
<evidence type="ECO:0000256" key="9">
    <source>
        <dbReference type="ARBA" id="ARBA00022842"/>
    </source>
</evidence>
<keyword evidence="8 13" id="KW-0067">ATP-binding</keyword>
<keyword evidence="9 13" id="KW-0460">Magnesium</keyword>
<evidence type="ECO:0000256" key="5">
    <source>
        <dbReference type="ARBA" id="ARBA00022598"/>
    </source>
</evidence>
<dbReference type="PANTHER" id="PTHR11538">
    <property type="entry name" value="PHENYLALANYL-TRNA SYNTHETASE"/>
    <property type="match status" value="1"/>
</dbReference>
<dbReference type="InterPro" id="IPR022911">
    <property type="entry name" value="Phe_tRNA_ligase_alpha1_bac"/>
</dbReference>
<dbReference type="CDD" id="cd00496">
    <property type="entry name" value="PheRS_alpha_core"/>
    <property type="match status" value="1"/>
</dbReference>
<comment type="catalytic activity">
    <reaction evidence="12 13">
        <text>tRNA(Phe) + L-phenylalanine + ATP = L-phenylalanyl-tRNA(Phe) + AMP + diphosphate + H(+)</text>
        <dbReference type="Rhea" id="RHEA:19413"/>
        <dbReference type="Rhea" id="RHEA-COMP:9668"/>
        <dbReference type="Rhea" id="RHEA-COMP:9699"/>
        <dbReference type="ChEBI" id="CHEBI:15378"/>
        <dbReference type="ChEBI" id="CHEBI:30616"/>
        <dbReference type="ChEBI" id="CHEBI:33019"/>
        <dbReference type="ChEBI" id="CHEBI:58095"/>
        <dbReference type="ChEBI" id="CHEBI:78442"/>
        <dbReference type="ChEBI" id="CHEBI:78531"/>
        <dbReference type="ChEBI" id="CHEBI:456215"/>
        <dbReference type="EC" id="6.1.1.20"/>
    </reaction>
</comment>
<comment type="cofactor">
    <cofactor evidence="13">
        <name>Mg(2+)</name>
        <dbReference type="ChEBI" id="CHEBI:18420"/>
    </cofactor>
    <text evidence="13">Binds 2 magnesium ions per tetramer.</text>
</comment>
<dbReference type="PROSITE" id="PS50862">
    <property type="entry name" value="AA_TRNA_LIGASE_II"/>
    <property type="match status" value="1"/>
</dbReference>
<dbReference type="Proteomes" id="UP000218113">
    <property type="component" value="Unassembled WGS sequence"/>
</dbReference>
<feature type="domain" description="Aminoacyl-transfer RNA synthetases class-II family profile" evidence="14">
    <location>
        <begin position="113"/>
        <end position="327"/>
    </location>
</feature>
<reference evidence="16" key="1">
    <citation type="submission" date="2017-08" db="EMBL/GenBank/DDBJ databases">
        <title>A dynamic microbial community with high functional redundancy inhabits the cold, oxic subseafloor aquifer.</title>
        <authorList>
            <person name="Tully B.J."/>
            <person name="Wheat C.G."/>
            <person name="Glazer B.T."/>
            <person name="Huber J.A."/>
        </authorList>
    </citation>
    <scope>NUCLEOTIDE SEQUENCE [LARGE SCALE GENOMIC DNA]</scope>
</reference>
<dbReference type="InterPro" id="IPR002319">
    <property type="entry name" value="Phenylalanyl-tRNA_Synthase"/>
</dbReference>
<dbReference type="AlphaFoldDB" id="A0A2A4T5E9"/>
<dbReference type="SUPFAM" id="SSF46589">
    <property type="entry name" value="tRNA-binding arm"/>
    <property type="match status" value="1"/>
</dbReference>
<dbReference type="PANTHER" id="PTHR11538:SF41">
    <property type="entry name" value="PHENYLALANINE--TRNA LIGASE, MITOCHONDRIAL"/>
    <property type="match status" value="1"/>
</dbReference>
<proteinExistence type="inferred from homology"/>
<dbReference type="GO" id="GO:0005524">
    <property type="term" value="F:ATP binding"/>
    <property type="evidence" value="ECO:0007669"/>
    <property type="project" value="UniProtKB-UniRule"/>
</dbReference>
<evidence type="ECO:0000256" key="6">
    <source>
        <dbReference type="ARBA" id="ARBA00022723"/>
    </source>
</evidence>
<comment type="subcellular location">
    <subcellularLocation>
        <location evidence="1 13">Cytoplasm</location>
    </subcellularLocation>
</comment>
<evidence type="ECO:0000256" key="10">
    <source>
        <dbReference type="ARBA" id="ARBA00022917"/>
    </source>
</evidence>
<dbReference type="EMBL" id="NVSR01000024">
    <property type="protein sequence ID" value="PCI28850.1"/>
    <property type="molecule type" value="Genomic_DNA"/>
</dbReference>
<accession>A0A2A4T5E9</accession>
<dbReference type="EC" id="6.1.1.20" evidence="13"/>
<comment type="caution">
    <text evidence="15">The sequence shown here is derived from an EMBL/GenBank/DDBJ whole genome shotgun (WGS) entry which is preliminary data.</text>
</comment>
<dbReference type="InterPro" id="IPR004529">
    <property type="entry name" value="Phe-tRNA-synth_IIc_asu"/>
</dbReference>
<evidence type="ECO:0000256" key="1">
    <source>
        <dbReference type="ARBA" id="ARBA00004496"/>
    </source>
</evidence>
<evidence type="ECO:0000256" key="13">
    <source>
        <dbReference type="HAMAP-Rule" id="MF_00281"/>
    </source>
</evidence>
<evidence type="ECO:0000259" key="14">
    <source>
        <dbReference type="PROSITE" id="PS50862"/>
    </source>
</evidence>
<gene>
    <name evidence="13" type="primary">pheS</name>
    <name evidence="15" type="ORF">COB67_05405</name>
</gene>
<dbReference type="InterPro" id="IPR006195">
    <property type="entry name" value="aa-tRNA-synth_II"/>
</dbReference>
<dbReference type="InterPro" id="IPR010978">
    <property type="entry name" value="tRNA-bd_arm"/>
</dbReference>
<evidence type="ECO:0000313" key="15">
    <source>
        <dbReference type="EMBL" id="PCI28850.1"/>
    </source>
</evidence>
<dbReference type="Gene3D" id="3.30.930.10">
    <property type="entry name" value="Bira Bifunctional Protein, Domain 2"/>
    <property type="match status" value="1"/>
</dbReference>
<keyword evidence="6 13" id="KW-0479">Metal-binding</keyword>
<dbReference type="NCBIfam" id="TIGR00468">
    <property type="entry name" value="pheS"/>
    <property type="match status" value="1"/>
</dbReference>
<dbReference type="HAMAP" id="MF_00281">
    <property type="entry name" value="Phe_tRNA_synth_alpha1"/>
    <property type="match status" value="1"/>
</dbReference>
<feature type="binding site" evidence="13">
    <location>
        <position position="254"/>
    </location>
    <ligand>
        <name>Mg(2+)</name>
        <dbReference type="ChEBI" id="CHEBI:18420"/>
        <note>shared with beta subunit</note>
    </ligand>
</feature>
<keyword evidence="10 13" id="KW-0648">Protein biosynthesis</keyword>
<dbReference type="GO" id="GO:0006432">
    <property type="term" value="P:phenylalanyl-tRNA aminoacylation"/>
    <property type="evidence" value="ECO:0007669"/>
    <property type="project" value="UniProtKB-UniRule"/>
</dbReference>
<dbReference type="Pfam" id="PF01409">
    <property type="entry name" value="tRNA-synt_2d"/>
    <property type="match status" value="1"/>
</dbReference>
<evidence type="ECO:0000256" key="7">
    <source>
        <dbReference type="ARBA" id="ARBA00022741"/>
    </source>
</evidence>